<organism evidence="1 2">
    <name type="scientific">Thelephora ganbajun</name>
    <name type="common">Ganba fungus</name>
    <dbReference type="NCBI Taxonomy" id="370292"/>
    <lineage>
        <taxon>Eukaryota</taxon>
        <taxon>Fungi</taxon>
        <taxon>Dikarya</taxon>
        <taxon>Basidiomycota</taxon>
        <taxon>Agaricomycotina</taxon>
        <taxon>Agaricomycetes</taxon>
        <taxon>Thelephorales</taxon>
        <taxon>Thelephoraceae</taxon>
        <taxon>Thelephora</taxon>
    </lineage>
</organism>
<sequence length="136" mass="14854">MTQHAGDESCWTNGHDGKVVGRNYGDLEDEVNSRPSQRQRSGGLSVETFRRTDRHGTQELDSIPRALSNRELNSKGVTKDCLFSPLEAPAPKTEEGANYRKGCGSRLGRGVGPCKRLGLRGRAGQRGADLEGRSWS</sequence>
<accession>A0ACB6YYL4</accession>
<reference evidence="1" key="1">
    <citation type="submission" date="2019-10" db="EMBL/GenBank/DDBJ databases">
        <authorList>
            <consortium name="DOE Joint Genome Institute"/>
            <person name="Kuo A."/>
            <person name="Miyauchi S."/>
            <person name="Kiss E."/>
            <person name="Drula E."/>
            <person name="Kohler A."/>
            <person name="Sanchez-Garcia M."/>
            <person name="Andreopoulos B."/>
            <person name="Barry K.W."/>
            <person name="Bonito G."/>
            <person name="Buee M."/>
            <person name="Carver A."/>
            <person name="Chen C."/>
            <person name="Cichocki N."/>
            <person name="Clum A."/>
            <person name="Culley D."/>
            <person name="Crous P.W."/>
            <person name="Fauchery L."/>
            <person name="Girlanda M."/>
            <person name="Hayes R."/>
            <person name="Keri Z."/>
            <person name="Labutti K."/>
            <person name="Lipzen A."/>
            <person name="Lombard V."/>
            <person name="Magnuson J."/>
            <person name="Maillard F."/>
            <person name="Morin E."/>
            <person name="Murat C."/>
            <person name="Nolan M."/>
            <person name="Ohm R."/>
            <person name="Pangilinan J."/>
            <person name="Pereira M."/>
            <person name="Perotto S."/>
            <person name="Peter M."/>
            <person name="Riley R."/>
            <person name="Sitrit Y."/>
            <person name="Stielow B."/>
            <person name="Szollosi G."/>
            <person name="Zifcakova L."/>
            <person name="Stursova M."/>
            <person name="Spatafora J.W."/>
            <person name="Tedersoo L."/>
            <person name="Vaario L.-M."/>
            <person name="Yamada A."/>
            <person name="Yan M."/>
            <person name="Wang P."/>
            <person name="Xu J."/>
            <person name="Bruns T."/>
            <person name="Baldrian P."/>
            <person name="Vilgalys R."/>
            <person name="Henrissat B."/>
            <person name="Grigoriev I.V."/>
            <person name="Hibbett D."/>
            <person name="Nagy L.G."/>
            <person name="Martin F.M."/>
        </authorList>
    </citation>
    <scope>NUCLEOTIDE SEQUENCE</scope>
    <source>
        <strain evidence="1">P2</strain>
    </source>
</reference>
<dbReference type="Proteomes" id="UP000886501">
    <property type="component" value="Unassembled WGS sequence"/>
</dbReference>
<reference evidence="1" key="2">
    <citation type="journal article" date="2020" name="Nat. Commun.">
        <title>Large-scale genome sequencing of mycorrhizal fungi provides insights into the early evolution of symbiotic traits.</title>
        <authorList>
            <person name="Miyauchi S."/>
            <person name="Kiss E."/>
            <person name="Kuo A."/>
            <person name="Drula E."/>
            <person name="Kohler A."/>
            <person name="Sanchez-Garcia M."/>
            <person name="Morin E."/>
            <person name="Andreopoulos B."/>
            <person name="Barry K.W."/>
            <person name="Bonito G."/>
            <person name="Buee M."/>
            <person name="Carver A."/>
            <person name="Chen C."/>
            <person name="Cichocki N."/>
            <person name="Clum A."/>
            <person name="Culley D."/>
            <person name="Crous P.W."/>
            <person name="Fauchery L."/>
            <person name="Girlanda M."/>
            <person name="Hayes R.D."/>
            <person name="Keri Z."/>
            <person name="LaButti K."/>
            <person name="Lipzen A."/>
            <person name="Lombard V."/>
            <person name="Magnuson J."/>
            <person name="Maillard F."/>
            <person name="Murat C."/>
            <person name="Nolan M."/>
            <person name="Ohm R.A."/>
            <person name="Pangilinan J."/>
            <person name="Pereira M.F."/>
            <person name="Perotto S."/>
            <person name="Peter M."/>
            <person name="Pfister S."/>
            <person name="Riley R."/>
            <person name="Sitrit Y."/>
            <person name="Stielow J.B."/>
            <person name="Szollosi G."/>
            <person name="Zifcakova L."/>
            <person name="Stursova M."/>
            <person name="Spatafora J.W."/>
            <person name="Tedersoo L."/>
            <person name="Vaario L.M."/>
            <person name="Yamada A."/>
            <person name="Yan M."/>
            <person name="Wang P."/>
            <person name="Xu J."/>
            <person name="Bruns T."/>
            <person name="Baldrian P."/>
            <person name="Vilgalys R."/>
            <person name="Dunand C."/>
            <person name="Henrissat B."/>
            <person name="Grigoriev I.V."/>
            <person name="Hibbett D."/>
            <person name="Nagy L.G."/>
            <person name="Martin F.M."/>
        </authorList>
    </citation>
    <scope>NUCLEOTIDE SEQUENCE</scope>
    <source>
        <strain evidence="1">P2</strain>
    </source>
</reference>
<gene>
    <name evidence="1" type="ORF">BDM02DRAFT_3124610</name>
</gene>
<proteinExistence type="predicted"/>
<protein>
    <submittedName>
        <fullName evidence="1">Uncharacterized protein</fullName>
    </submittedName>
</protein>
<evidence type="ECO:0000313" key="2">
    <source>
        <dbReference type="Proteomes" id="UP000886501"/>
    </source>
</evidence>
<keyword evidence="2" id="KW-1185">Reference proteome</keyword>
<comment type="caution">
    <text evidence="1">The sequence shown here is derived from an EMBL/GenBank/DDBJ whole genome shotgun (WGS) entry which is preliminary data.</text>
</comment>
<name>A0ACB6YYL4_THEGA</name>
<dbReference type="EMBL" id="MU118510">
    <property type="protein sequence ID" value="KAF9642372.1"/>
    <property type="molecule type" value="Genomic_DNA"/>
</dbReference>
<evidence type="ECO:0000313" key="1">
    <source>
        <dbReference type="EMBL" id="KAF9642372.1"/>
    </source>
</evidence>